<feature type="transmembrane region" description="Helical" evidence="1">
    <location>
        <begin position="388"/>
        <end position="408"/>
    </location>
</feature>
<reference evidence="2 3" key="1">
    <citation type="submission" date="2019-08" db="EMBL/GenBank/DDBJ databases">
        <title>Complete genome sequence of Candidatus Uab amorphum.</title>
        <authorList>
            <person name="Shiratori T."/>
            <person name="Suzuki S."/>
            <person name="Kakizawa Y."/>
            <person name="Ishida K."/>
        </authorList>
    </citation>
    <scope>NUCLEOTIDE SEQUENCE [LARGE SCALE GENOMIC DNA]</scope>
    <source>
        <strain evidence="2 3">SRT547</strain>
    </source>
</reference>
<organism evidence="2 3">
    <name type="scientific">Uabimicrobium amorphum</name>
    <dbReference type="NCBI Taxonomy" id="2596890"/>
    <lineage>
        <taxon>Bacteria</taxon>
        <taxon>Pseudomonadati</taxon>
        <taxon>Planctomycetota</taxon>
        <taxon>Candidatus Uabimicrobiia</taxon>
        <taxon>Candidatus Uabimicrobiales</taxon>
        <taxon>Candidatus Uabimicrobiaceae</taxon>
        <taxon>Candidatus Uabimicrobium</taxon>
    </lineage>
</organism>
<evidence type="ECO:0000256" key="1">
    <source>
        <dbReference type="SAM" id="Phobius"/>
    </source>
</evidence>
<dbReference type="InterPro" id="IPR050696">
    <property type="entry name" value="FtsA/MreB"/>
</dbReference>
<keyword evidence="1" id="KW-0472">Membrane</keyword>
<dbReference type="Gene3D" id="3.30.1490.300">
    <property type="match status" value="1"/>
</dbReference>
<dbReference type="AlphaFoldDB" id="A0A5S9IHB1"/>
<name>A0A5S9IHB1_UABAM</name>
<dbReference type="SUPFAM" id="SSF53067">
    <property type="entry name" value="Actin-like ATPase domain"/>
    <property type="match status" value="2"/>
</dbReference>
<dbReference type="Gene3D" id="3.30.420.40">
    <property type="match status" value="2"/>
</dbReference>
<dbReference type="InterPro" id="IPR005883">
    <property type="entry name" value="PilM"/>
</dbReference>
<evidence type="ECO:0000313" key="2">
    <source>
        <dbReference type="EMBL" id="BBM81798.1"/>
    </source>
</evidence>
<dbReference type="PANTHER" id="PTHR32432:SF3">
    <property type="entry name" value="ETHANOLAMINE UTILIZATION PROTEIN EUTJ"/>
    <property type="match status" value="1"/>
</dbReference>
<gene>
    <name evidence="2" type="ORF">UABAM_00137</name>
</gene>
<dbReference type="PANTHER" id="PTHR32432">
    <property type="entry name" value="CELL DIVISION PROTEIN FTSA-RELATED"/>
    <property type="match status" value="1"/>
</dbReference>
<accession>A0A5S9IHB1</accession>
<dbReference type="CDD" id="cd24049">
    <property type="entry name" value="ASKHA_NBD_PilM"/>
    <property type="match status" value="1"/>
</dbReference>
<keyword evidence="1" id="KW-1133">Transmembrane helix</keyword>
<protein>
    <submittedName>
        <fullName evidence="2">Pilus assembly protein PilM</fullName>
    </submittedName>
</protein>
<dbReference type="EMBL" id="AP019860">
    <property type="protein sequence ID" value="BBM81798.1"/>
    <property type="molecule type" value="Genomic_DNA"/>
</dbReference>
<dbReference type="Pfam" id="PF11104">
    <property type="entry name" value="PilM_2"/>
    <property type="match status" value="1"/>
</dbReference>
<evidence type="ECO:0000313" key="3">
    <source>
        <dbReference type="Proteomes" id="UP000326354"/>
    </source>
</evidence>
<keyword evidence="1" id="KW-0812">Transmembrane</keyword>
<dbReference type="InterPro" id="IPR043129">
    <property type="entry name" value="ATPase_NBD"/>
</dbReference>
<proteinExistence type="predicted"/>
<dbReference type="Proteomes" id="UP000326354">
    <property type="component" value="Chromosome"/>
</dbReference>
<dbReference type="KEGG" id="uam:UABAM_00137"/>
<keyword evidence="3" id="KW-1185">Reference proteome</keyword>
<sequence>MPKKMARAVGIDIGSKSLKIIQLETSAGKIRVTHFFDLELSFGEDEQANSNLLIEAIHTIFKENALDRNNVILSLPTQDSILREITVDFSQDEHIKKIIKYEAEKYLHSYPIEQVIIDYAKLNTDDKRSRLFVAAVPKVILSQRLGILETCGIDPISVDLDITAIANISALCPSVMKREMVLIIDFGASATKLIFMNKNDMKHVRAIRLGANLRDDEPVEGEGKLNASTDGTDEEWNDIDWDLESELIVTLPVPDGMRSDRMFLVHQSDEKEDQGQRKSEVFDRLVKEIRRTMLTLQLEHPIELICLTGGGSQLQGIAEFLKENLKIDTTFLNYSKSIHLADDTSREVLYSGSVALGCALKGLGKNKIDMDFRKEEYAYTKRFEMMKFPLAVLVTIVLLLLLVTGYGIQESRIAAQKKYDELCSNGEKILKRTLPGTRVPAKNADFLYRILKKMRGVLADGAGELPEVKSAFTRWKDISEQFAEVRRRTYIVVTELRIDQNDGTIGGFLGQNDSPLDYMRRRINSIEEIDPIKTNFTDNEIVRSPPISELPREYKMEFYYKENEEDE</sequence>